<name>A0A165H0F4_9BASI</name>
<dbReference type="AlphaFoldDB" id="A0A165H0F4"/>
<dbReference type="EMBL" id="KV423948">
    <property type="protein sequence ID" value="KZT58712.1"/>
    <property type="molecule type" value="Genomic_DNA"/>
</dbReference>
<evidence type="ECO:0000313" key="1">
    <source>
        <dbReference type="EMBL" id="KZT58712.1"/>
    </source>
</evidence>
<proteinExistence type="predicted"/>
<reference evidence="1 2" key="1">
    <citation type="journal article" date="2016" name="Mol. Biol. Evol.">
        <title>Comparative Genomics of Early-Diverging Mushroom-Forming Fungi Provides Insights into the Origins of Lignocellulose Decay Capabilities.</title>
        <authorList>
            <person name="Nagy L.G."/>
            <person name="Riley R."/>
            <person name="Tritt A."/>
            <person name="Adam C."/>
            <person name="Daum C."/>
            <person name="Floudas D."/>
            <person name="Sun H."/>
            <person name="Yadav J.S."/>
            <person name="Pangilinan J."/>
            <person name="Larsson K.H."/>
            <person name="Matsuura K."/>
            <person name="Barry K."/>
            <person name="Labutti K."/>
            <person name="Kuo R."/>
            <person name="Ohm R.A."/>
            <person name="Bhattacharya S.S."/>
            <person name="Shirouzu T."/>
            <person name="Yoshinaga Y."/>
            <person name="Martin F.M."/>
            <person name="Grigoriev I.V."/>
            <person name="Hibbett D.S."/>
        </authorList>
    </citation>
    <scope>NUCLEOTIDE SEQUENCE [LARGE SCALE GENOMIC DNA]</scope>
    <source>
        <strain evidence="1 2">HHB12733</strain>
    </source>
</reference>
<evidence type="ECO:0000313" key="2">
    <source>
        <dbReference type="Proteomes" id="UP000076842"/>
    </source>
</evidence>
<accession>A0A165H0F4</accession>
<gene>
    <name evidence="1" type="ORF">CALCODRAFT_232218</name>
</gene>
<protein>
    <submittedName>
        <fullName evidence="1">Uncharacterized protein</fullName>
    </submittedName>
</protein>
<keyword evidence="2" id="KW-1185">Reference proteome</keyword>
<dbReference type="OrthoDB" id="3251587at2759"/>
<sequence length="127" mass="13352">MNATFGAELFAVVPEGKRGEVLQAEDGLEALLDDAGTWNGSSPVEMIALCERAIDKGSGVKLATLYCEGTTMDVLVNGARWINERRAGTPGFVAGVVKGGDHFVMATDPEALVRALKETTGELGVEL</sequence>
<organism evidence="1 2">
    <name type="scientific">Calocera cornea HHB12733</name>
    <dbReference type="NCBI Taxonomy" id="1353952"/>
    <lineage>
        <taxon>Eukaryota</taxon>
        <taxon>Fungi</taxon>
        <taxon>Dikarya</taxon>
        <taxon>Basidiomycota</taxon>
        <taxon>Agaricomycotina</taxon>
        <taxon>Dacrymycetes</taxon>
        <taxon>Dacrymycetales</taxon>
        <taxon>Dacrymycetaceae</taxon>
        <taxon>Calocera</taxon>
    </lineage>
</organism>
<dbReference type="InParanoid" id="A0A165H0F4"/>
<dbReference type="Proteomes" id="UP000076842">
    <property type="component" value="Unassembled WGS sequence"/>
</dbReference>